<dbReference type="PROSITE" id="PS50206">
    <property type="entry name" value="RHODANESE_3"/>
    <property type="match status" value="1"/>
</dbReference>
<evidence type="ECO:0000313" key="4">
    <source>
        <dbReference type="Proteomes" id="UP000239480"/>
    </source>
</evidence>
<dbReference type="OrthoDB" id="7835227at2"/>
<dbReference type="AlphaFoldDB" id="A0A2T0RW49"/>
<comment type="caution">
    <text evidence="3">The sequence shown here is derived from an EMBL/GenBank/DDBJ whole genome shotgun (WGS) entry which is preliminary data.</text>
</comment>
<proteinExistence type="predicted"/>
<dbReference type="InterPro" id="IPR001763">
    <property type="entry name" value="Rhodanese-like_dom"/>
</dbReference>
<dbReference type="EMBL" id="PVTD01000002">
    <property type="protein sequence ID" value="PRY25401.1"/>
    <property type="molecule type" value="Genomic_DNA"/>
</dbReference>
<evidence type="ECO:0000259" key="2">
    <source>
        <dbReference type="PROSITE" id="PS50206"/>
    </source>
</evidence>
<dbReference type="PANTHER" id="PTHR44086:SF10">
    <property type="entry name" value="THIOSULFATE SULFURTRANSFERASE_RHODANESE-LIKE DOMAIN-CONTAINING PROTEIN 3"/>
    <property type="match status" value="1"/>
</dbReference>
<feature type="chain" id="PRO_5015438911" evidence="1">
    <location>
        <begin position="26"/>
        <end position="185"/>
    </location>
</feature>
<organism evidence="3 4">
    <name type="scientific">Aliiruegeria haliotis</name>
    <dbReference type="NCBI Taxonomy" id="1280846"/>
    <lineage>
        <taxon>Bacteria</taxon>
        <taxon>Pseudomonadati</taxon>
        <taxon>Pseudomonadota</taxon>
        <taxon>Alphaproteobacteria</taxon>
        <taxon>Rhodobacterales</taxon>
        <taxon>Roseobacteraceae</taxon>
        <taxon>Aliiruegeria</taxon>
    </lineage>
</organism>
<dbReference type="RefSeq" id="WP_106204295.1">
    <property type="nucleotide sequence ID" value="NZ_PVTD01000002.1"/>
</dbReference>
<keyword evidence="1" id="KW-0732">Signal</keyword>
<dbReference type="Proteomes" id="UP000239480">
    <property type="component" value="Unassembled WGS sequence"/>
</dbReference>
<dbReference type="SMART" id="SM00450">
    <property type="entry name" value="RHOD"/>
    <property type="match status" value="1"/>
</dbReference>
<name>A0A2T0RW49_9RHOB</name>
<sequence length="185" mass="19646">MKPILPARATLVAIALLASAGLAFASDLPTSKQTALGLYLSASEAAQFLQETPDAIMIDVRTPEEIDETGMAETVDALIPLAVLDHGRLIFNKDFLPGVAKLANDRKLVPDQPIVVICRSGNRSAEAVDAISRLGFTRVYTVTDGFEGDRAATGNRNVNGWKNAGLPWRPQRASSCAPAREGGSC</sequence>
<dbReference type="PANTHER" id="PTHR44086">
    <property type="entry name" value="THIOSULFATE SULFURTRANSFERASE RDL2, MITOCHONDRIAL-RELATED"/>
    <property type="match status" value="1"/>
</dbReference>
<dbReference type="Pfam" id="PF00581">
    <property type="entry name" value="Rhodanese"/>
    <property type="match status" value="1"/>
</dbReference>
<feature type="domain" description="Rhodanese" evidence="2">
    <location>
        <begin position="51"/>
        <end position="158"/>
    </location>
</feature>
<dbReference type="GO" id="GO:0004792">
    <property type="term" value="F:thiosulfate-cyanide sulfurtransferase activity"/>
    <property type="evidence" value="ECO:0007669"/>
    <property type="project" value="TreeGrafter"/>
</dbReference>
<keyword evidence="4" id="KW-1185">Reference proteome</keyword>
<protein>
    <submittedName>
        <fullName evidence="3">Rhodanese-related sulfurtransferase</fullName>
    </submittedName>
</protein>
<evidence type="ECO:0000256" key="1">
    <source>
        <dbReference type="SAM" id="SignalP"/>
    </source>
</evidence>
<dbReference type="InterPro" id="IPR036873">
    <property type="entry name" value="Rhodanese-like_dom_sf"/>
</dbReference>
<gene>
    <name evidence="3" type="ORF">CLV78_102579</name>
</gene>
<keyword evidence="3" id="KW-0808">Transferase</keyword>
<dbReference type="Gene3D" id="3.40.250.10">
    <property type="entry name" value="Rhodanese-like domain"/>
    <property type="match status" value="1"/>
</dbReference>
<accession>A0A2T0RW49</accession>
<evidence type="ECO:0000313" key="3">
    <source>
        <dbReference type="EMBL" id="PRY25401.1"/>
    </source>
</evidence>
<reference evidence="3 4" key="1">
    <citation type="submission" date="2018-03" db="EMBL/GenBank/DDBJ databases">
        <title>Genomic Encyclopedia of Archaeal and Bacterial Type Strains, Phase II (KMG-II): from individual species to whole genera.</title>
        <authorList>
            <person name="Goeker M."/>
        </authorList>
    </citation>
    <scope>NUCLEOTIDE SEQUENCE [LARGE SCALE GENOMIC DNA]</scope>
    <source>
        <strain evidence="3 4">DSM 29328</strain>
    </source>
</reference>
<dbReference type="SUPFAM" id="SSF52821">
    <property type="entry name" value="Rhodanese/Cell cycle control phosphatase"/>
    <property type="match status" value="1"/>
</dbReference>
<feature type="signal peptide" evidence="1">
    <location>
        <begin position="1"/>
        <end position="25"/>
    </location>
</feature>